<dbReference type="SUPFAM" id="SSF54637">
    <property type="entry name" value="Thioesterase/thiol ester dehydrase-isomerase"/>
    <property type="match status" value="1"/>
</dbReference>
<dbReference type="Proteomes" id="UP000243463">
    <property type="component" value="Unassembled WGS sequence"/>
</dbReference>
<dbReference type="PANTHER" id="PTHR43841:SF1">
    <property type="entry name" value="3-HYDROXYACYL-THIOESTER DEHYDRATASE X"/>
    <property type="match status" value="1"/>
</dbReference>
<accession>A0A217EDS2</accession>
<dbReference type="RefSeq" id="WP_088822503.1">
    <property type="nucleotide sequence ID" value="NZ_FZLN01000001.1"/>
</dbReference>
<organism evidence="2 3">
    <name type="scientific">Acinetobacter apis</name>
    <dbReference type="NCBI Taxonomy" id="1229165"/>
    <lineage>
        <taxon>Bacteria</taxon>
        <taxon>Pseudomonadati</taxon>
        <taxon>Pseudomonadota</taxon>
        <taxon>Gammaproteobacteria</taxon>
        <taxon>Moraxellales</taxon>
        <taxon>Moraxellaceae</taxon>
        <taxon>Acinetobacter</taxon>
    </lineage>
</organism>
<dbReference type="Pfam" id="PF01575">
    <property type="entry name" value="MaoC_dehydratas"/>
    <property type="match status" value="1"/>
</dbReference>
<protein>
    <submittedName>
        <fullName evidence="2">MaoC like domain-containing protein</fullName>
    </submittedName>
</protein>
<dbReference type="InterPro" id="IPR002539">
    <property type="entry name" value="MaoC-like_dom"/>
</dbReference>
<reference evidence="3" key="1">
    <citation type="submission" date="2017-06" db="EMBL/GenBank/DDBJ databases">
        <authorList>
            <person name="Varghese N."/>
            <person name="Submissions S."/>
        </authorList>
    </citation>
    <scope>NUCLEOTIDE SEQUENCE [LARGE SCALE GENOMIC DNA]</scope>
    <source>
        <strain evidence="3">ANC 5114</strain>
    </source>
</reference>
<dbReference type="AlphaFoldDB" id="A0A217EDS2"/>
<dbReference type="InterPro" id="IPR029069">
    <property type="entry name" value="HotDog_dom_sf"/>
</dbReference>
<evidence type="ECO:0000259" key="1">
    <source>
        <dbReference type="Pfam" id="PF01575"/>
    </source>
</evidence>
<dbReference type="Gene3D" id="3.10.129.10">
    <property type="entry name" value="Hotdog Thioesterase"/>
    <property type="match status" value="1"/>
</dbReference>
<evidence type="ECO:0000313" key="3">
    <source>
        <dbReference type="Proteomes" id="UP000243463"/>
    </source>
</evidence>
<sequence>MKIRRFSRIPKPYLTYPSILKEGFIQSFVKQKTDDVLPHVEYVVDDFYIRAKHLVAYNKVCGFDNDGNIPAIYFAVLSQALQMHMMTQENFPFTVLSLVHIGNQVKQHAYLPANQQYQLSCRFGTTQPHSHGVEFDFIIQVHAKNQLVMEGISTYLYQPEQQYFNQEISSLSHLNLHQQTTWHIPENIGRRYALVSGDFNLIHLHALTAKAFGFNQAVAHGMWSKAKVMAQLNLPEKYHIDITFKQPIDLPTTVQLQSAFDENKTQTHFRLLDAQNHVTHADGQWSALS</sequence>
<feature type="domain" description="MaoC-like" evidence="1">
    <location>
        <begin position="186"/>
        <end position="230"/>
    </location>
</feature>
<keyword evidence="3" id="KW-1185">Reference proteome</keyword>
<dbReference type="PANTHER" id="PTHR43841">
    <property type="entry name" value="3-HYDROXYACYL-THIOESTER DEHYDRATASE HTDX-RELATED"/>
    <property type="match status" value="1"/>
</dbReference>
<evidence type="ECO:0000313" key="2">
    <source>
        <dbReference type="EMBL" id="SNQ28457.1"/>
    </source>
</evidence>
<gene>
    <name evidence="2" type="ORF">SAMN05444584_0380</name>
</gene>
<dbReference type="OrthoDB" id="9774179at2"/>
<dbReference type="EMBL" id="FZLN01000001">
    <property type="protein sequence ID" value="SNQ28457.1"/>
    <property type="molecule type" value="Genomic_DNA"/>
</dbReference>
<proteinExistence type="predicted"/>
<name>A0A217EDS2_9GAMM</name>